<dbReference type="OrthoDB" id="5220117at2759"/>
<evidence type="ECO:0000313" key="3">
    <source>
        <dbReference type="Proteomes" id="UP000730481"/>
    </source>
</evidence>
<reference evidence="2" key="2">
    <citation type="submission" date="2020-02" db="EMBL/GenBank/DDBJ databases">
        <title>Identification and distribution of gene clusters putatively required for synthesis of sphingolipid metabolism inhibitors in phylogenetically diverse species of the filamentous fungus Fusarium.</title>
        <authorList>
            <person name="Kim H.-S."/>
            <person name="Busman M."/>
            <person name="Brown D.W."/>
            <person name="Divon H."/>
            <person name="Uhlig S."/>
            <person name="Proctor R.H."/>
        </authorList>
    </citation>
    <scope>NUCLEOTIDE SEQUENCE</scope>
    <source>
        <strain evidence="2">NRRL 25174</strain>
    </source>
</reference>
<feature type="compositionally biased region" description="Basic residues" evidence="1">
    <location>
        <begin position="9"/>
        <end position="20"/>
    </location>
</feature>
<feature type="region of interest" description="Disordered" evidence="1">
    <location>
        <begin position="1"/>
        <end position="30"/>
    </location>
</feature>
<proteinExistence type="predicted"/>
<comment type="caution">
    <text evidence="2">The sequence shown here is derived from an EMBL/GenBank/DDBJ whole genome shotgun (WGS) entry which is preliminary data.</text>
</comment>
<accession>A0A9P5E284</accession>
<organism evidence="2 3">
    <name type="scientific">Fusarium beomiforme</name>
    <dbReference type="NCBI Taxonomy" id="44412"/>
    <lineage>
        <taxon>Eukaryota</taxon>
        <taxon>Fungi</taxon>
        <taxon>Dikarya</taxon>
        <taxon>Ascomycota</taxon>
        <taxon>Pezizomycotina</taxon>
        <taxon>Sordariomycetes</taxon>
        <taxon>Hypocreomycetidae</taxon>
        <taxon>Hypocreales</taxon>
        <taxon>Nectriaceae</taxon>
        <taxon>Fusarium</taxon>
        <taxon>Fusarium burgessii species complex</taxon>
    </lineage>
</organism>
<dbReference type="AlphaFoldDB" id="A0A9P5E284"/>
<evidence type="ECO:0000313" key="2">
    <source>
        <dbReference type="EMBL" id="KAF4344020.1"/>
    </source>
</evidence>
<dbReference type="EMBL" id="PVQB02000069">
    <property type="protein sequence ID" value="KAF4344020.1"/>
    <property type="molecule type" value="Genomic_DNA"/>
</dbReference>
<dbReference type="Proteomes" id="UP000730481">
    <property type="component" value="Unassembled WGS sequence"/>
</dbReference>
<evidence type="ECO:0000256" key="1">
    <source>
        <dbReference type="SAM" id="MobiDB-lite"/>
    </source>
</evidence>
<keyword evidence="3" id="KW-1185">Reference proteome</keyword>
<reference evidence="2" key="1">
    <citation type="journal article" date="2017" name="Mycologia">
        <title>Fusarium algeriense, sp. nov., a novel toxigenic crown rot pathogen of durum wheat from Algeria is nested in the Fusarium burgessii species complex.</title>
        <authorList>
            <person name="Laraba I."/>
            <person name="Keddad A."/>
            <person name="Boureghda H."/>
            <person name="Abdallah N."/>
            <person name="Vaughan M.M."/>
            <person name="Proctor R.H."/>
            <person name="Busman M."/>
            <person name="O'Donnell K."/>
        </authorList>
    </citation>
    <scope>NUCLEOTIDE SEQUENCE</scope>
    <source>
        <strain evidence="2">NRRL 25174</strain>
    </source>
</reference>
<name>A0A9P5E284_9HYPO</name>
<sequence>MASATECSHRRHQKNTKRKNNCPNLPRLDIHRSTDSEDGLLGEISLPGVLDASVVLAGSRKKLQEILHIATDSIASEPEAMSDVDGLLIESSDDFQHRDDGVTEQQLQENTEELRSNNFEKNTFRQPKFWLFWRGRILVPSTSFDATGDQSPPDPIQSGMGYVVFTGNKYQKFNGTISCDILGCDNFAQNGWKR</sequence>
<gene>
    <name evidence="2" type="ORF">FBEOM_2064</name>
</gene>
<protein>
    <submittedName>
        <fullName evidence="2">Catalase</fullName>
    </submittedName>
</protein>